<feature type="region of interest" description="Disordered" evidence="1">
    <location>
        <begin position="330"/>
        <end position="401"/>
    </location>
</feature>
<proteinExistence type="predicted"/>
<dbReference type="Proteomes" id="UP001456524">
    <property type="component" value="Unassembled WGS sequence"/>
</dbReference>
<protein>
    <submittedName>
        <fullName evidence="3">Uncharacterized protein</fullName>
    </submittedName>
</protein>
<feature type="compositionally biased region" description="Basic and acidic residues" evidence="1">
    <location>
        <begin position="469"/>
        <end position="503"/>
    </location>
</feature>
<evidence type="ECO:0000256" key="2">
    <source>
        <dbReference type="SAM" id="SignalP"/>
    </source>
</evidence>
<organism evidence="3 4">
    <name type="scientific">Phyllosticta citrichinensis</name>
    <dbReference type="NCBI Taxonomy" id="1130410"/>
    <lineage>
        <taxon>Eukaryota</taxon>
        <taxon>Fungi</taxon>
        <taxon>Dikarya</taxon>
        <taxon>Ascomycota</taxon>
        <taxon>Pezizomycotina</taxon>
        <taxon>Dothideomycetes</taxon>
        <taxon>Dothideomycetes incertae sedis</taxon>
        <taxon>Botryosphaeriales</taxon>
        <taxon>Phyllostictaceae</taxon>
        <taxon>Phyllosticta</taxon>
    </lineage>
</organism>
<feature type="compositionally biased region" description="Basic residues" evidence="1">
    <location>
        <begin position="534"/>
        <end position="552"/>
    </location>
</feature>
<evidence type="ECO:0000256" key="1">
    <source>
        <dbReference type="SAM" id="MobiDB-lite"/>
    </source>
</evidence>
<reference evidence="3 4" key="1">
    <citation type="journal article" date="2022" name="G3 (Bethesda)">
        <title>Enemy or ally: a genomic approach to elucidate the lifestyle of Phyllosticta citrichinaensis.</title>
        <authorList>
            <person name="Buijs V.A."/>
            <person name="Groenewald J.Z."/>
            <person name="Haridas S."/>
            <person name="LaButti K.M."/>
            <person name="Lipzen A."/>
            <person name="Martin F.M."/>
            <person name="Barry K."/>
            <person name="Grigoriev I.V."/>
            <person name="Crous P.W."/>
            <person name="Seidl M.F."/>
        </authorList>
    </citation>
    <scope>NUCLEOTIDE SEQUENCE [LARGE SCALE GENOMIC DNA]</scope>
    <source>
        <strain evidence="3 4">CBS 129764</strain>
    </source>
</reference>
<sequence>MAIVRPRGQVGQPGPSHIFLSFLFFLSSFFAVCLQHLDEGKASAGSPLHPASPHRPTSSKHLVQEGFQRVGEWSWHRVVVYSTARVDRDFPNRKRRVPTCLVRGNLHDPPTAGAKHILHHASSTPSSSQHLSTCGASSELIASPVKTRPHVKKSLEKNNPEYRSWDYSRQPKFAQKCLNALRYQRKKRKEERKLTRQKDPAVLTLSFLCGPEKNKEQVEESLLKNHPEFCDWSVTKRQEFTDHCFEKLKIQRRHQGRGGPEAQARLLSCFPLPTSSNNEPYTLCSDGTEQSYREVKKKLSDAFTGFGKLAENMAHQIVFKCRENLQLQRKEREMPGKAHQDELNEPRASSSASSREDSSPARLLQDESTLEEVPPTQSLHSDISPSDLLPAESASEDSPQEVTRDTIAAHLEEPFGRIKMLMQSCAALEANAAEFKYRQKTAQLEAEVKEVTAENGLVKMEKSMLMAKAKDLTDRNIKMERQSRKSREKSASDAVLRESKSDDQNQGGANKSSESKSRKRAASEVSESAETSATHKKKKHKSSKKKAGKGVN</sequence>
<accession>A0ABR1Y7G4</accession>
<feature type="region of interest" description="Disordered" evidence="1">
    <location>
        <begin position="469"/>
        <end position="552"/>
    </location>
</feature>
<feature type="chain" id="PRO_5046738281" evidence="2">
    <location>
        <begin position="36"/>
        <end position="552"/>
    </location>
</feature>
<name>A0ABR1Y7G4_9PEZI</name>
<keyword evidence="2" id="KW-0732">Signal</keyword>
<evidence type="ECO:0000313" key="4">
    <source>
        <dbReference type="Proteomes" id="UP001456524"/>
    </source>
</evidence>
<comment type="caution">
    <text evidence="3">The sequence shown here is derived from an EMBL/GenBank/DDBJ whole genome shotgun (WGS) entry which is preliminary data.</text>
</comment>
<feature type="signal peptide" evidence="2">
    <location>
        <begin position="1"/>
        <end position="35"/>
    </location>
</feature>
<keyword evidence="4" id="KW-1185">Reference proteome</keyword>
<feature type="compositionally biased region" description="Polar residues" evidence="1">
    <location>
        <begin position="375"/>
        <end position="384"/>
    </location>
</feature>
<feature type="compositionally biased region" description="Low complexity" evidence="1">
    <location>
        <begin position="523"/>
        <end position="532"/>
    </location>
</feature>
<feature type="compositionally biased region" description="Basic and acidic residues" evidence="1">
    <location>
        <begin position="330"/>
        <end position="345"/>
    </location>
</feature>
<dbReference type="EMBL" id="JBBWUH010000001">
    <property type="protein sequence ID" value="KAK8177375.1"/>
    <property type="molecule type" value="Genomic_DNA"/>
</dbReference>
<evidence type="ECO:0000313" key="3">
    <source>
        <dbReference type="EMBL" id="KAK8177375.1"/>
    </source>
</evidence>
<gene>
    <name evidence="3" type="ORF">IWX90DRAFT_410821</name>
</gene>